<proteinExistence type="predicted"/>
<evidence type="ECO:0000313" key="2">
    <source>
        <dbReference type="Proteomes" id="UP000316030"/>
    </source>
</evidence>
<sequence>MKPMFEFEIVISFPGGKPHKAAVLDALFQAGLDDTIVGTGRPDVIALGFTRNGPNLEQVLTAAVAQIMAAFPSASVQVLDMAVLGDVKGKAEVIRRVRASAARKATAGDSAAFSQDFLYGPDGLP</sequence>
<name>A0A521CXV6_9RHOB</name>
<dbReference type="Proteomes" id="UP000316030">
    <property type="component" value="Unassembled WGS sequence"/>
</dbReference>
<dbReference type="AlphaFoldDB" id="A0A521CXV6"/>
<dbReference type="EMBL" id="FXTO01000008">
    <property type="protein sequence ID" value="SMO64277.1"/>
    <property type="molecule type" value="Genomic_DNA"/>
</dbReference>
<gene>
    <name evidence="1" type="ORF">SAMN06265173_10850</name>
</gene>
<reference evidence="1 2" key="1">
    <citation type="submission" date="2017-05" db="EMBL/GenBank/DDBJ databases">
        <authorList>
            <person name="Varghese N."/>
            <person name="Submissions S."/>
        </authorList>
    </citation>
    <scope>NUCLEOTIDE SEQUENCE [LARGE SCALE GENOMIC DNA]</scope>
    <source>
        <strain evidence="1 2">DSM 29506</strain>
    </source>
</reference>
<protein>
    <submittedName>
        <fullName evidence="1">Uncharacterized protein</fullName>
    </submittedName>
</protein>
<organism evidence="1 2">
    <name type="scientific">Thalassovita litoralis</name>
    <dbReference type="NCBI Taxonomy" id="1010611"/>
    <lineage>
        <taxon>Bacteria</taxon>
        <taxon>Pseudomonadati</taxon>
        <taxon>Pseudomonadota</taxon>
        <taxon>Alphaproteobacteria</taxon>
        <taxon>Rhodobacterales</taxon>
        <taxon>Roseobacteraceae</taxon>
        <taxon>Thalassovita</taxon>
    </lineage>
</organism>
<accession>A0A521CXV6</accession>
<keyword evidence="2" id="KW-1185">Reference proteome</keyword>
<evidence type="ECO:0000313" key="1">
    <source>
        <dbReference type="EMBL" id="SMO64277.1"/>
    </source>
</evidence>